<dbReference type="EMBL" id="FZQP02001737">
    <property type="protein sequence ID" value="VVC93671.1"/>
    <property type="molecule type" value="Genomic_DNA"/>
</dbReference>
<reference evidence="1 2" key="1">
    <citation type="submission" date="2017-07" db="EMBL/GenBank/DDBJ databases">
        <authorList>
            <person name="Talla V."/>
            <person name="Backstrom N."/>
        </authorList>
    </citation>
    <scope>NUCLEOTIDE SEQUENCE [LARGE SCALE GENOMIC DNA]</scope>
</reference>
<organism evidence="1 2">
    <name type="scientific">Leptidea sinapis</name>
    <dbReference type="NCBI Taxonomy" id="189913"/>
    <lineage>
        <taxon>Eukaryota</taxon>
        <taxon>Metazoa</taxon>
        <taxon>Ecdysozoa</taxon>
        <taxon>Arthropoda</taxon>
        <taxon>Hexapoda</taxon>
        <taxon>Insecta</taxon>
        <taxon>Pterygota</taxon>
        <taxon>Neoptera</taxon>
        <taxon>Endopterygota</taxon>
        <taxon>Lepidoptera</taxon>
        <taxon>Glossata</taxon>
        <taxon>Ditrysia</taxon>
        <taxon>Papilionoidea</taxon>
        <taxon>Pieridae</taxon>
        <taxon>Dismorphiinae</taxon>
        <taxon>Leptidea</taxon>
    </lineage>
</organism>
<accession>A0A5E4Q8P9</accession>
<sequence length="88" mass="9658">MVVLLMAAERAGLGSGVSVRRNNIWKENIVDARAAEVVTNRNTEMQLMPENEHTKNNTTMGPSRYEAIKTGYIEAGCFVHSTFASVAT</sequence>
<proteinExistence type="predicted"/>
<keyword evidence="2" id="KW-1185">Reference proteome</keyword>
<protein>
    <submittedName>
        <fullName evidence="1">Uncharacterized protein</fullName>
    </submittedName>
</protein>
<dbReference type="AlphaFoldDB" id="A0A5E4Q8P9"/>
<name>A0A5E4Q8P9_9NEOP</name>
<evidence type="ECO:0000313" key="1">
    <source>
        <dbReference type="EMBL" id="VVC93671.1"/>
    </source>
</evidence>
<evidence type="ECO:0000313" key="2">
    <source>
        <dbReference type="Proteomes" id="UP000324832"/>
    </source>
</evidence>
<gene>
    <name evidence="1" type="ORF">LSINAPIS_LOCUS5812</name>
</gene>
<dbReference type="Proteomes" id="UP000324832">
    <property type="component" value="Unassembled WGS sequence"/>
</dbReference>